<dbReference type="InterPro" id="IPR016024">
    <property type="entry name" value="ARM-type_fold"/>
</dbReference>
<evidence type="ECO:0000256" key="10">
    <source>
        <dbReference type="RuleBase" id="RU369097"/>
    </source>
</evidence>
<dbReference type="InterPro" id="IPR011989">
    <property type="entry name" value="ARM-like"/>
</dbReference>
<reference evidence="11" key="1">
    <citation type="submission" date="2014-03" db="EMBL/GenBank/DDBJ databases">
        <authorList>
            <person name="Casaregola S."/>
        </authorList>
    </citation>
    <scope>NUCLEOTIDE SEQUENCE [LARGE SCALE GENOMIC DNA]</scope>
    <source>
        <strain evidence="11">CLIB 918</strain>
    </source>
</reference>
<evidence type="ECO:0000256" key="4">
    <source>
        <dbReference type="ARBA" id="ARBA00022737"/>
    </source>
</evidence>
<dbReference type="PANTHER" id="PTHR47249">
    <property type="entry name" value="VACUOLAR PROTEIN 8"/>
    <property type="match status" value="1"/>
</dbReference>
<comment type="similarity">
    <text evidence="2 10">Belongs to the beta-catenin family.</text>
</comment>
<feature type="repeat" description="ARM" evidence="9">
    <location>
        <begin position="208"/>
        <end position="250"/>
    </location>
</feature>
<dbReference type="SUPFAM" id="SSF48371">
    <property type="entry name" value="ARM repeat"/>
    <property type="match status" value="1"/>
</dbReference>
<evidence type="ECO:0000256" key="8">
    <source>
        <dbReference type="ARBA" id="ARBA00026209"/>
    </source>
</evidence>
<comment type="function">
    <text evidence="7 10">Functions in both vacuole inheritance and protein targeting from the cytoplasm to vacuole.</text>
</comment>
<evidence type="ECO:0000313" key="11">
    <source>
        <dbReference type="EMBL" id="CDO54136.1"/>
    </source>
</evidence>
<dbReference type="STRING" id="1173061.A0A0J9XAF7"/>
<evidence type="ECO:0000256" key="3">
    <source>
        <dbReference type="ARBA" id="ARBA00022554"/>
    </source>
</evidence>
<organism evidence="11 12">
    <name type="scientific">Geotrichum candidum</name>
    <name type="common">Oospora lactis</name>
    <name type="synonym">Dipodascus geotrichum</name>
    <dbReference type="NCBI Taxonomy" id="1173061"/>
    <lineage>
        <taxon>Eukaryota</taxon>
        <taxon>Fungi</taxon>
        <taxon>Dikarya</taxon>
        <taxon>Ascomycota</taxon>
        <taxon>Saccharomycotina</taxon>
        <taxon>Dipodascomycetes</taxon>
        <taxon>Dipodascales</taxon>
        <taxon>Dipodascaceae</taxon>
        <taxon>Geotrichum</taxon>
    </lineage>
</organism>
<dbReference type="EMBL" id="CCBN010000006">
    <property type="protein sequence ID" value="CDO54136.1"/>
    <property type="molecule type" value="Genomic_DNA"/>
</dbReference>
<feature type="repeat" description="ARM" evidence="9">
    <location>
        <begin position="126"/>
        <end position="168"/>
    </location>
</feature>
<evidence type="ECO:0000256" key="2">
    <source>
        <dbReference type="ARBA" id="ARBA00005462"/>
    </source>
</evidence>
<comment type="subcellular location">
    <subcellularLocation>
        <location evidence="1 10">Vacuole membrane</location>
        <topology evidence="1 10">Lipid-anchor</topology>
    </subcellularLocation>
</comment>
<dbReference type="FunFam" id="1.25.10.10:FF:000131">
    <property type="entry name" value="Vacuolar protein 8"/>
    <property type="match status" value="1"/>
</dbReference>
<sequence>MGMCCSIHASPSENQNAKQLTDDERVAVSRLLHYLDNRDGVDFFSGDPLSSLATLVYSDNVELQRSAALAFAEITEKCVKPVSKDTIQPIIELLKNSDVDIQRSAGAALGNLAVNNANKQLIVELNGLEPLIKLMGSPNLEVQCNVVGCMTNLATHEGNKAKIATSGALVPLINLAKSSDRRVQRNATGALLNMTHSDANRKKLVDAGAIPVLVSLLSTTDPDVQYYCTTALSNIAVDPENRIELAKSEAVVIPSLINLLEPFSTPRVRCQATLALRNLASDLTFQSSIVESGGLPYLLDLLKSHSANLVLAAVACIRNISIHPENENVIVGKGFLPPLVDLLDKFDNEEIQCHAVSTLRNIAATSENNKMKIAQTGAIEKCKNLINKVSPTVQSDFTAFLAVLALDENLKPLLCKVGIIEVLIPLTHVNNIEIQGNSAAALGNLSSKLGNYDPYVKAWSEPDGGIKDFLLSFLKSEEPTFEHIATWMMLQLLESGDPRLLQLFKDTPEFKEQISKFAFGRNSQTEGSGSEADSLTYKSRRAVPALASRVYSYF</sequence>
<dbReference type="PROSITE" id="PS50176">
    <property type="entry name" value="ARM_REPEAT"/>
    <property type="match status" value="7"/>
</dbReference>
<dbReference type="InterPro" id="IPR045156">
    <property type="entry name" value="Vac8"/>
</dbReference>
<feature type="repeat" description="ARM" evidence="9">
    <location>
        <begin position="293"/>
        <end position="335"/>
    </location>
</feature>
<feature type="repeat" description="ARM" evidence="9">
    <location>
        <begin position="334"/>
        <end position="377"/>
    </location>
</feature>
<evidence type="ECO:0000256" key="6">
    <source>
        <dbReference type="ARBA" id="ARBA00023288"/>
    </source>
</evidence>
<keyword evidence="12" id="KW-1185">Reference proteome</keyword>
<comment type="caution">
    <text evidence="11">The sequence shown here is derived from an EMBL/GenBank/DDBJ whole genome shotgun (WGS) entry which is preliminary data.</text>
</comment>
<name>A0A0J9XAF7_GEOCN</name>
<dbReference type="Gene3D" id="1.25.10.10">
    <property type="entry name" value="Leucine-rich Repeat Variant"/>
    <property type="match status" value="2"/>
</dbReference>
<evidence type="ECO:0000256" key="9">
    <source>
        <dbReference type="PROSITE-ProRule" id="PRU00259"/>
    </source>
</evidence>
<evidence type="ECO:0000256" key="5">
    <source>
        <dbReference type="ARBA" id="ARBA00023136"/>
    </source>
</evidence>
<dbReference type="AlphaFoldDB" id="A0A0J9XAF7"/>
<dbReference type="GO" id="GO:0071562">
    <property type="term" value="P:nucleus-vacuole junction assembly"/>
    <property type="evidence" value="ECO:0007669"/>
    <property type="project" value="InterPro"/>
</dbReference>
<keyword evidence="5 10" id="KW-0472">Membrane</keyword>
<dbReference type="GO" id="GO:0043495">
    <property type="term" value="F:protein-membrane adaptor activity"/>
    <property type="evidence" value="ECO:0007669"/>
    <property type="project" value="InterPro"/>
</dbReference>
<accession>A0A0J9XAF7</accession>
<dbReference type="GO" id="GO:0000011">
    <property type="term" value="P:vacuole inheritance"/>
    <property type="evidence" value="ECO:0007669"/>
    <property type="project" value="UniProtKB-UniRule"/>
</dbReference>
<dbReference type="GO" id="GO:0000329">
    <property type="term" value="C:fungal-type vacuole membrane"/>
    <property type="evidence" value="ECO:0007669"/>
    <property type="project" value="TreeGrafter"/>
</dbReference>
<proteinExistence type="inferred from homology"/>
<keyword evidence="4" id="KW-0677">Repeat</keyword>
<evidence type="ECO:0000313" key="12">
    <source>
        <dbReference type="Proteomes" id="UP000242525"/>
    </source>
</evidence>
<evidence type="ECO:0000256" key="1">
    <source>
        <dbReference type="ARBA" id="ARBA00004592"/>
    </source>
</evidence>
<gene>
    <name evidence="11" type="ORF">BN980_GECA06s05169g</name>
</gene>
<dbReference type="OrthoDB" id="7537227at2759"/>
<evidence type="ECO:0000256" key="7">
    <source>
        <dbReference type="ARBA" id="ARBA00024821"/>
    </source>
</evidence>
<dbReference type="Pfam" id="PF05804">
    <property type="entry name" value="KAP"/>
    <property type="match status" value="1"/>
</dbReference>
<dbReference type="PANTHER" id="PTHR47249:SF1">
    <property type="entry name" value="VACUOLAR PROTEIN 8"/>
    <property type="match status" value="1"/>
</dbReference>
<feature type="repeat" description="ARM" evidence="9">
    <location>
        <begin position="251"/>
        <end position="294"/>
    </location>
</feature>
<keyword evidence="6" id="KW-0449">Lipoprotein</keyword>
<feature type="repeat" description="ARM" evidence="9">
    <location>
        <begin position="167"/>
        <end position="209"/>
    </location>
</feature>
<dbReference type="InterPro" id="IPR000225">
    <property type="entry name" value="Armadillo"/>
</dbReference>
<dbReference type="SMART" id="SM00185">
    <property type="entry name" value="ARM"/>
    <property type="match status" value="9"/>
</dbReference>
<dbReference type="GO" id="GO:0000045">
    <property type="term" value="P:autophagosome assembly"/>
    <property type="evidence" value="ECO:0007669"/>
    <property type="project" value="TreeGrafter"/>
</dbReference>
<feature type="repeat" description="ARM" evidence="9">
    <location>
        <begin position="85"/>
        <end position="127"/>
    </location>
</feature>
<protein>
    <recommendedName>
        <fullName evidence="8 10">Vacuolar protein 8</fullName>
    </recommendedName>
</protein>
<keyword evidence="3 10" id="KW-0926">Vacuole</keyword>
<dbReference type="Proteomes" id="UP000242525">
    <property type="component" value="Unassembled WGS sequence"/>
</dbReference>